<feature type="region of interest" description="Disordered" evidence="7">
    <location>
        <begin position="259"/>
        <end position="302"/>
    </location>
</feature>
<comment type="similarity">
    <text evidence="6">Belongs to the peptidase C19 family.</text>
</comment>
<keyword evidence="4 6" id="KW-0378">Hydrolase</keyword>
<evidence type="ECO:0000256" key="6">
    <source>
        <dbReference type="RuleBase" id="RU366025"/>
    </source>
</evidence>
<evidence type="ECO:0000256" key="5">
    <source>
        <dbReference type="ARBA" id="ARBA00022807"/>
    </source>
</evidence>
<evidence type="ECO:0000259" key="8">
    <source>
        <dbReference type="PROSITE" id="PS50235"/>
    </source>
</evidence>
<evidence type="ECO:0000256" key="1">
    <source>
        <dbReference type="ARBA" id="ARBA00000707"/>
    </source>
</evidence>
<dbReference type="Proteomes" id="UP000320333">
    <property type="component" value="Unassembled WGS sequence"/>
</dbReference>
<dbReference type="GO" id="GO:0004843">
    <property type="term" value="F:cysteine-type deubiquitinase activity"/>
    <property type="evidence" value="ECO:0007669"/>
    <property type="project" value="UniProtKB-UniRule"/>
</dbReference>
<keyword evidence="3 6" id="KW-0833">Ubl conjugation pathway</keyword>
<evidence type="ECO:0000256" key="7">
    <source>
        <dbReference type="SAM" id="MobiDB-lite"/>
    </source>
</evidence>
<dbReference type="GO" id="GO:0005829">
    <property type="term" value="C:cytosol"/>
    <property type="evidence" value="ECO:0007669"/>
    <property type="project" value="TreeGrafter"/>
</dbReference>
<dbReference type="PROSITE" id="PS00973">
    <property type="entry name" value="USP_2"/>
    <property type="match status" value="1"/>
</dbReference>
<evidence type="ECO:0000313" key="9">
    <source>
        <dbReference type="EMBL" id="TPX70094.1"/>
    </source>
</evidence>
<dbReference type="GO" id="GO:0005634">
    <property type="term" value="C:nucleus"/>
    <property type="evidence" value="ECO:0007669"/>
    <property type="project" value="TreeGrafter"/>
</dbReference>
<feature type="domain" description="USP" evidence="8">
    <location>
        <begin position="136"/>
        <end position="458"/>
    </location>
</feature>
<sequence>MLWVLDADEYESTLQTPLQEMPATTTTTTSIPAPPSDNSTLHTNSHGSTAASSTPAPIEPTQNELQSAKPSAPAPRSWAKIAAPKIESTGKINGPSSNSVGSFVPSIATSPPVARGIEKFFSSYQISLKSHLIKPRGLKNSGNMCFMNAILQPLLHCMPFYNLIKQLGEHVAFNLKDKTPLIDAFCTFFNEFEEENMRTKPKRCVVDSFEPEYVYDALRTKSNVDSMKGQQEDAEEFLGFLLDGLHEELLLARQSAKSLPRSNSNGEVVSPASSNGSISHTNSEGWVEVGSKHKTTTTRSTEVSETPIVQIFGGKMRTILKAVGEKDKAMLEPFMALPLDIAPDHILSIEDGLLNITVPEIIPGYTSVTGFPVDVTKQNYVDSFPPILILHMKRFVFDGVTGTTQKLRKHINFNASLKIKPEIVSPAGRKQSQYLEYALFAVINHHGKYTEGGHYTCD</sequence>
<feature type="compositionally biased region" description="Polar residues" evidence="7">
    <location>
        <begin position="36"/>
        <end position="69"/>
    </location>
</feature>
<name>A0A507F1T3_9FUNG</name>
<dbReference type="Gene3D" id="3.90.70.10">
    <property type="entry name" value="Cysteine proteinases"/>
    <property type="match status" value="1"/>
</dbReference>
<keyword evidence="5 6" id="KW-0788">Thiol protease</keyword>
<dbReference type="InterPro" id="IPR050164">
    <property type="entry name" value="Peptidase_C19"/>
</dbReference>
<evidence type="ECO:0000256" key="3">
    <source>
        <dbReference type="ARBA" id="ARBA00022786"/>
    </source>
</evidence>
<dbReference type="CDD" id="cd02257">
    <property type="entry name" value="Peptidase_C19"/>
    <property type="match status" value="1"/>
</dbReference>
<dbReference type="PROSITE" id="PS00972">
    <property type="entry name" value="USP_1"/>
    <property type="match status" value="1"/>
</dbReference>
<dbReference type="AlphaFoldDB" id="A0A507F1T3"/>
<proteinExistence type="inferred from homology"/>
<dbReference type="EC" id="3.4.19.12" evidence="6"/>
<dbReference type="InterPro" id="IPR028889">
    <property type="entry name" value="USP"/>
</dbReference>
<dbReference type="GO" id="GO:0016579">
    <property type="term" value="P:protein deubiquitination"/>
    <property type="evidence" value="ECO:0007669"/>
    <property type="project" value="InterPro"/>
</dbReference>
<dbReference type="InterPro" id="IPR038765">
    <property type="entry name" value="Papain-like_cys_pep_sf"/>
</dbReference>
<dbReference type="PANTHER" id="PTHR24006:SF687">
    <property type="entry name" value="UBIQUITIN CARBOXYL-TERMINAL HYDROLASE 10"/>
    <property type="match status" value="1"/>
</dbReference>
<comment type="catalytic activity">
    <reaction evidence="1 6">
        <text>Thiol-dependent hydrolysis of ester, thioester, amide, peptide and isopeptide bonds formed by the C-terminal Gly of ubiquitin (a 76-residue protein attached to proteins as an intracellular targeting signal).</text>
        <dbReference type="EC" id="3.4.19.12"/>
    </reaction>
</comment>
<protein>
    <recommendedName>
        <fullName evidence="6">Ubiquitin carboxyl-terminal hydrolase</fullName>
        <ecNumber evidence="6">3.4.19.12</ecNumber>
    </recommendedName>
</protein>
<dbReference type="EMBL" id="QEAP01000295">
    <property type="protein sequence ID" value="TPX70094.1"/>
    <property type="molecule type" value="Genomic_DNA"/>
</dbReference>
<dbReference type="InterPro" id="IPR001394">
    <property type="entry name" value="Peptidase_C19_UCH"/>
</dbReference>
<keyword evidence="2 6" id="KW-0645">Protease</keyword>
<dbReference type="PANTHER" id="PTHR24006">
    <property type="entry name" value="UBIQUITIN CARBOXYL-TERMINAL HYDROLASE"/>
    <property type="match status" value="1"/>
</dbReference>
<dbReference type="STRING" id="246404.A0A507F1T3"/>
<organism evidence="9 10">
    <name type="scientific">Chytriomyces confervae</name>
    <dbReference type="NCBI Taxonomy" id="246404"/>
    <lineage>
        <taxon>Eukaryota</taxon>
        <taxon>Fungi</taxon>
        <taxon>Fungi incertae sedis</taxon>
        <taxon>Chytridiomycota</taxon>
        <taxon>Chytridiomycota incertae sedis</taxon>
        <taxon>Chytridiomycetes</taxon>
        <taxon>Chytridiales</taxon>
        <taxon>Chytriomycetaceae</taxon>
        <taxon>Chytriomyces</taxon>
    </lineage>
</organism>
<accession>A0A507F1T3</accession>
<dbReference type="PROSITE" id="PS50235">
    <property type="entry name" value="USP_3"/>
    <property type="match status" value="1"/>
</dbReference>
<dbReference type="Pfam" id="PF00443">
    <property type="entry name" value="UCH"/>
    <property type="match status" value="1"/>
</dbReference>
<feature type="non-terminal residue" evidence="9">
    <location>
        <position position="458"/>
    </location>
</feature>
<dbReference type="GO" id="GO:0006508">
    <property type="term" value="P:proteolysis"/>
    <property type="evidence" value="ECO:0007669"/>
    <property type="project" value="UniProtKB-KW"/>
</dbReference>
<dbReference type="SUPFAM" id="SSF54001">
    <property type="entry name" value="Cysteine proteinases"/>
    <property type="match status" value="1"/>
</dbReference>
<keyword evidence="10" id="KW-1185">Reference proteome</keyword>
<feature type="region of interest" description="Disordered" evidence="7">
    <location>
        <begin position="14"/>
        <end position="77"/>
    </location>
</feature>
<feature type="compositionally biased region" description="Polar residues" evidence="7">
    <location>
        <begin position="259"/>
        <end position="284"/>
    </location>
</feature>
<comment type="caution">
    <text evidence="9">The sequence shown here is derived from an EMBL/GenBank/DDBJ whole genome shotgun (WGS) entry which is preliminary data.</text>
</comment>
<dbReference type="OrthoDB" id="429671at2759"/>
<evidence type="ECO:0000313" key="10">
    <source>
        <dbReference type="Proteomes" id="UP000320333"/>
    </source>
</evidence>
<evidence type="ECO:0000256" key="4">
    <source>
        <dbReference type="ARBA" id="ARBA00022801"/>
    </source>
</evidence>
<gene>
    <name evidence="9" type="ORF">CcCBS67573_g06652</name>
</gene>
<evidence type="ECO:0000256" key="2">
    <source>
        <dbReference type="ARBA" id="ARBA00022670"/>
    </source>
</evidence>
<dbReference type="InterPro" id="IPR018200">
    <property type="entry name" value="USP_CS"/>
</dbReference>
<reference evidence="9 10" key="1">
    <citation type="journal article" date="2019" name="Sci. Rep.">
        <title>Comparative genomics of chytrid fungi reveal insights into the obligate biotrophic and pathogenic lifestyle of Synchytrium endobioticum.</title>
        <authorList>
            <person name="van de Vossenberg B.T.L.H."/>
            <person name="Warris S."/>
            <person name="Nguyen H.D.T."/>
            <person name="van Gent-Pelzer M.P.E."/>
            <person name="Joly D.L."/>
            <person name="van de Geest H.C."/>
            <person name="Bonants P.J.M."/>
            <person name="Smith D.S."/>
            <person name="Levesque C.A."/>
            <person name="van der Lee T.A.J."/>
        </authorList>
    </citation>
    <scope>NUCLEOTIDE SEQUENCE [LARGE SCALE GENOMIC DNA]</scope>
    <source>
        <strain evidence="9 10">CBS 675.73</strain>
    </source>
</reference>